<reference evidence="2" key="1">
    <citation type="journal article" date="2020" name="Stud. Mycol.">
        <title>101 Dothideomycetes genomes: a test case for predicting lifestyles and emergence of pathogens.</title>
        <authorList>
            <person name="Haridas S."/>
            <person name="Albert R."/>
            <person name="Binder M."/>
            <person name="Bloem J."/>
            <person name="Labutti K."/>
            <person name="Salamov A."/>
            <person name="Andreopoulos B."/>
            <person name="Baker S."/>
            <person name="Barry K."/>
            <person name="Bills G."/>
            <person name="Bluhm B."/>
            <person name="Cannon C."/>
            <person name="Castanera R."/>
            <person name="Culley D."/>
            <person name="Daum C."/>
            <person name="Ezra D."/>
            <person name="Gonzalez J."/>
            <person name="Henrissat B."/>
            <person name="Kuo A."/>
            <person name="Liang C."/>
            <person name="Lipzen A."/>
            <person name="Lutzoni F."/>
            <person name="Magnuson J."/>
            <person name="Mondo S."/>
            <person name="Nolan M."/>
            <person name="Ohm R."/>
            <person name="Pangilinan J."/>
            <person name="Park H.-J."/>
            <person name="Ramirez L."/>
            <person name="Alfaro M."/>
            <person name="Sun H."/>
            <person name="Tritt A."/>
            <person name="Yoshinaga Y."/>
            <person name="Zwiers L.-H."/>
            <person name="Turgeon B."/>
            <person name="Goodwin S."/>
            <person name="Spatafora J."/>
            <person name="Crous P."/>
            <person name="Grigoriev I."/>
        </authorList>
    </citation>
    <scope>NUCLEOTIDE SEQUENCE</scope>
    <source>
        <strain evidence="2">CBS 121739</strain>
    </source>
</reference>
<gene>
    <name evidence="2" type="ORF">EJ05DRAFT_200785</name>
</gene>
<feature type="compositionally biased region" description="Low complexity" evidence="1">
    <location>
        <begin position="38"/>
        <end position="60"/>
    </location>
</feature>
<accession>A0A6A6WJ34</accession>
<proteinExistence type="predicted"/>
<dbReference type="GeneID" id="54480796"/>
<dbReference type="AlphaFoldDB" id="A0A6A6WJ34"/>
<organism evidence="2 3">
    <name type="scientific">Pseudovirgaria hyperparasitica</name>
    <dbReference type="NCBI Taxonomy" id="470096"/>
    <lineage>
        <taxon>Eukaryota</taxon>
        <taxon>Fungi</taxon>
        <taxon>Dikarya</taxon>
        <taxon>Ascomycota</taxon>
        <taxon>Pezizomycotina</taxon>
        <taxon>Dothideomycetes</taxon>
        <taxon>Dothideomycetes incertae sedis</taxon>
        <taxon>Acrospermales</taxon>
        <taxon>Acrospermaceae</taxon>
        <taxon>Pseudovirgaria</taxon>
    </lineage>
</organism>
<name>A0A6A6WJ34_9PEZI</name>
<dbReference type="RefSeq" id="XP_033604665.1">
    <property type="nucleotide sequence ID" value="XM_033739742.1"/>
</dbReference>
<keyword evidence="3" id="KW-1185">Reference proteome</keyword>
<protein>
    <submittedName>
        <fullName evidence="2">Uncharacterized protein</fullName>
    </submittedName>
</protein>
<evidence type="ECO:0000313" key="2">
    <source>
        <dbReference type="EMBL" id="KAF2762214.1"/>
    </source>
</evidence>
<dbReference type="Proteomes" id="UP000799437">
    <property type="component" value="Unassembled WGS sequence"/>
</dbReference>
<sequence length="105" mass="10960">MSSRPTRALGGGRILGSGKSLSPAVSPIPPNHHKRNASLLSPSESSLSLSSQTSISPTPTFAQDITSNVSLENPNHAAAAAASSRLVCPICNEDMVCQIRRKPIE</sequence>
<feature type="region of interest" description="Disordered" evidence="1">
    <location>
        <begin position="1"/>
        <end position="61"/>
    </location>
</feature>
<evidence type="ECO:0000256" key="1">
    <source>
        <dbReference type="SAM" id="MobiDB-lite"/>
    </source>
</evidence>
<dbReference type="EMBL" id="ML996566">
    <property type="protein sequence ID" value="KAF2762214.1"/>
    <property type="molecule type" value="Genomic_DNA"/>
</dbReference>
<evidence type="ECO:0000313" key="3">
    <source>
        <dbReference type="Proteomes" id="UP000799437"/>
    </source>
</evidence>